<keyword evidence="3" id="KW-1185">Reference proteome</keyword>
<gene>
    <name evidence="1" type="ORF">C1SCF055_LOCUS8632</name>
</gene>
<dbReference type="AlphaFoldDB" id="A0A9P1BWE6"/>
<evidence type="ECO:0000313" key="3">
    <source>
        <dbReference type="Proteomes" id="UP001152797"/>
    </source>
</evidence>
<reference evidence="1" key="1">
    <citation type="submission" date="2022-10" db="EMBL/GenBank/DDBJ databases">
        <authorList>
            <person name="Chen Y."/>
            <person name="Dougan E. K."/>
            <person name="Chan C."/>
            <person name="Rhodes N."/>
            <person name="Thang M."/>
        </authorList>
    </citation>
    <scope>NUCLEOTIDE SEQUENCE</scope>
</reference>
<dbReference type="EMBL" id="CAMXCT010000584">
    <property type="protein sequence ID" value="CAI3980775.1"/>
    <property type="molecule type" value="Genomic_DNA"/>
</dbReference>
<proteinExistence type="predicted"/>
<dbReference type="EMBL" id="CAMXCT030000584">
    <property type="protein sequence ID" value="CAL4768087.1"/>
    <property type="molecule type" value="Genomic_DNA"/>
</dbReference>
<accession>A0A9P1BWE6</accession>
<dbReference type="EMBL" id="CAMXCT020000584">
    <property type="protein sequence ID" value="CAL1134150.1"/>
    <property type="molecule type" value="Genomic_DNA"/>
</dbReference>
<evidence type="ECO:0000313" key="2">
    <source>
        <dbReference type="EMBL" id="CAL4768087.1"/>
    </source>
</evidence>
<evidence type="ECO:0000313" key="1">
    <source>
        <dbReference type="EMBL" id="CAI3980775.1"/>
    </source>
</evidence>
<organism evidence="1">
    <name type="scientific">Cladocopium goreaui</name>
    <dbReference type="NCBI Taxonomy" id="2562237"/>
    <lineage>
        <taxon>Eukaryota</taxon>
        <taxon>Sar</taxon>
        <taxon>Alveolata</taxon>
        <taxon>Dinophyceae</taxon>
        <taxon>Suessiales</taxon>
        <taxon>Symbiodiniaceae</taxon>
        <taxon>Cladocopium</taxon>
    </lineage>
</organism>
<dbReference type="OrthoDB" id="410844at2759"/>
<protein>
    <submittedName>
        <fullName evidence="2">RRM domain-containing protein</fullName>
    </submittedName>
</protein>
<sequence>MTRLCTMVPRRLPLRSSFLAARRLTERSRFEPHGTWTFRRCLAMSVEEARRRERIAHESAKARGAQSVSAQTVDTGFSVIVGLCIACWYFDWFSVRKTTGVERLSRWLRAREIAVVVFELDDVMCCRSRGDRGVSLFQLEDYFAGISQDFAEVAPALARRGYFLAVVIRGFHPANREEKSSPSRWWRKEVAEEAKDEFVDGPELARKLIARRCPDALPSFQAISTTQDRKVDGSSLEDAMQQIAKEYRVPARRMVLFTASNAFEQDGQDKTWTGIHVPNPKEGFRHDDYQLPTSLDEGYLTLLPAVLEQAWGFVAKRL</sequence>
<name>A0A9P1BWE6_9DINO</name>
<comment type="caution">
    <text evidence="1">The sequence shown here is derived from an EMBL/GenBank/DDBJ whole genome shotgun (WGS) entry which is preliminary data.</text>
</comment>
<dbReference type="Proteomes" id="UP001152797">
    <property type="component" value="Unassembled WGS sequence"/>
</dbReference>
<reference evidence="2 3" key="2">
    <citation type="submission" date="2024-05" db="EMBL/GenBank/DDBJ databases">
        <authorList>
            <person name="Chen Y."/>
            <person name="Shah S."/>
            <person name="Dougan E. K."/>
            <person name="Thang M."/>
            <person name="Chan C."/>
        </authorList>
    </citation>
    <scope>NUCLEOTIDE SEQUENCE [LARGE SCALE GENOMIC DNA]</scope>
</reference>